<protein>
    <recommendedName>
        <fullName evidence="3">Surface antigen BspA-like</fullName>
    </recommendedName>
</protein>
<reference evidence="1 2" key="1">
    <citation type="submission" date="2024-04" db="EMBL/GenBank/DDBJ databases">
        <title>Tritrichomonas musculus Genome.</title>
        <authorList>
            <person name="Alves-Ferreira E."/>
            <person name="Grigg M."/>
            <person name="Lorenzi H."/>
            <person name="Galac M."/>
        </authorList>
    </citation>
    <scope>NUCLEOTIDE SEQUENCE [LARGE SCALE GENOMIC DNA]</scope>
    <source>
        <strain evidence="1 2">EAF2021</strain>
    </source>
</reference>
<dbReference type="Proteomes" id="UP001470230">
    <property type="component" value="Unassembled WGS sequence"/>
</dbReference>
<evidence type="ECO:0008006" key="3">
    <source>
        <dbReference type="Google" id="ProtNLM"/>
    </source>
</evidence>
<proteinExistence type="predicted"/>
<evidence type="ECO:0000313" key="2">
    <source>
        <dbReference type="Proteomes" id="UP001470230"/>
    </source>
</evidence>
<dbReference type="InterPro" id="IPR026906">
    <property type="entry name" value="LRR_5"/>
</dbReference>
<organism evidence="1 2">
    <name type="scientific">Tritrichomonas musculus</name>
    <dbReference type="NCBI Taxonomy" id="1915356"/>
    <lineage>
        <taxon>Eukaryota</taxon>
        <taxon>Metamonada</taxon>
        <taxon>Parabasalia</taxon>
        <taxon>Tritrichomonadida</taxon>
        <taxon>Tritrichomonadidae</taxon>
        <taxon>Tritrichomonas</taxon>
    </lineage>
</organism>
<gene>
    <name evidence="1" type="ORF">M9Y10_032934</name>
</gene>
<name>A0ABR2GZT6_9EUKA</name>
<accession>A0ABR2GZT6</accession>
<dbReference type="EMBL" id="JAPFFF010000054">
    <property type="protein sequence ID" value="KAK8838892.1"/>
    <property type="molecule type" value="Genomic_DNA"/>
</dbReference>
<dbReference type="Gene3D" id="3.80.10.10">
    <property type="entry name" value="Ribonuclease Inhibitor"/>
    <property type="match status" value="1"/>
</dbReference>
<evidence type="ECO:0000313" key="1">
    <source>
        <dbReference type="EMBL" id="KAK8838892.1"/>
    </source>
</evidence>
<dbReference type="InterPro" id="IPR032675">
    <property type="entry name" value="LRR_dom_sf"/>
</dbReference>
<keyword evidence="2" id="KW-1185">Reference proteome</keyword>
<dbReference type="Pfam" id="PF13306">
    <property type="entry name" value="LRR_5"/>
    <property type="match status" value="1"/>
</dbReference>
<sequence length="73" mass="7869">MEVSIPTSVTKIEDSAFTLCESLKKLVILSPETFVEKGVFKGCPSISEVSIPSTLNPSEIGIGVEYHIIKIGM</sequence>
<comment type="caution">
    <text evidence="1">The sequence shown here is derived from an EMBL/GenBank/DDBJ whole genome shotgun (WGS) entry which is preliminary data.</text>
</comment>